<gene>
    <name evidence="1" type="ORF">GGQ74_000764</name>
</gene>
<name>A0A846QPH9_9BACT</name>
<organism evidence="1 2">
    <name type="scientific">Desulfobaculum xiamenense</name>
    <dbReference type="NCBI Taxonomy" id="995050"/>
    <lineage>
        <taxon>Bacteria</taxon>
        <taxon>Pseudomonadati</taxon>
        <taxon>Thermodesulfobacteriota</taxon>
        <taxon>Desulfovibrionia</taxon>
        <taxon>Desulfovibrionales</taxon>
        <taxon>Desulfovibrionaceae</taxon>
        <taxon>Desulfobaculum</taxon>
    </lineage>
</organism>
<keyword evidence="2" id="KW-1185">Reference proteome</keyword>
<evidence type="ECO:0000313" key="2">
    <source>
        <dbReference type="Proteomes" id="UP000580856"/>
    </source>
</evidence>
<comment type="caution">
    <text evidence="1">The sequence shown here is derived from an EMBL/GenBank/DDBJ whole genome shotgun (WGS) entry which is preliminary data.</text>
</comment>
<dbReference type="AlphaFoldDB" id="A0A846QPH9"/>
<evidence type="ECO:0000313" key="1">
    <source>
        <dbReference type="EMBL" id="NJB67124.1"/>
    </source>
</evidence>
<dbReference type="Proteomes" id="UP000580856">
    <property type="component" value="Unassembled WGS sequence"/>
</dbReference>
<accession>A0A846QPH9</accession>
<reference evidence="1 2" key="1">
    <citation type="submission" date="2020-03" db="EMBL/GenBank/DDBJ databases">
        <title>Genomic Encyclopedia of Type Strains, Phase IV (KMG-IV): sequencing the most valuable type-strain genomes for metagenomic binning, comparative biology and taxonomic classification.</title>
        <authorList>
            <person name="Goeker M."/>
        </authorList>
    </citation>
    <scope>NUCLEOTIDE SEQUENCE [LARGE SCALE GENOMIC DNA]</scope>
    <source>
        <strain evidence="1 2">DSM 24233</strain>
    </source>
</reference>
<sequence>MEENVKLTAEHMHEALDRAYVINTMYDQILMQHPAVMGTPKLKEKAEAIAEALASFYQLCGKVSFDFHEAAEAREKDDR</sequence>
<protein>
    <submittedName>
        <fullName evidence="1">Uncharacterized protein</fullName>
    </submittedName>
</protein>
<proteinExistence type="predicted"/>
<dbReference type="RefSeq" id="WP_167940204.1">
    <property type="nucleotide sequence ID" value="NZ_JAATJA010000001.1"/>
</dbReference>
<dbReference type="EMBL" id="JAATJA010000001">
    <property type="protein sequence ID" value="NJB67124.1"/>
    <property type="molecule type" value="Genomic_DNA"/>
</dbReference>